<accession>A0A9W4H3J9</accession>
<sequence>MARRAAVGADPERLTGRPPLYGQSAAPRALPQAAIVWCRAHQLRLYGQHLPVAVRRARHGRGTAPGGP</sequence>
<comment type="caution">
    <text evidence="2">The sequence shown here is derived from an EMBL/GenBank/DDBJ whole genome shotgun (WGS) entry which is preliminary data.</text>
</comment>
<evidence type="ECO:0000313" key="3">
    <source>
        <dbReference type="Proteomes" id="UP001153328"/>
    </source>
</evidence>
<name>A0A9W4H3J9_9ACTN</name>
<dbReference type="Proteomes" id="UP001153328">
    <property type="component" value="Unassembled WGS sequence"/>
</dbReference>
<evidence type="ECO:0000313" key="2">
    <source>
        <dbReference type="EMBL" id="CAG7647536.1"/>
    </source>
</evidence>
<dbReference type="EMBL" id="CAJVAX010000018">
    <property type="protein sequence ID" value="CAG7647536.1"/>
    <property type="molecule type" value="Genomic_DNA"/>
</dbReference>
<proteinExistence type="predicted"/>
<reference evidence="2" key="1">
    <citation type="submission" date="2021-06" db="EMBL/GenBank/DDBJ databases">
        <authorList>
            <person name="Arsene-Ploetze F."/>
        </authorList>
    </citation>
    <scope>NUCLEOTIDE SEQUENCE</scope>
    <source>
        <strain evidence="2">SBRY1</strain>
    </source>
</reference>
<protein>
    <submittedName>
        <fullName evidence="2">Uncharacterized protein</fullName>
    </submittedName>
</protein>
<dbReference type="AlphaFoldDB" id="A0A9W4H3J9"/>
<gene>
    <name evidence="2" type="ORF">SBRY_40692</name>
</gene>
<keyword evidence="3" id="KW-1185">Reference proteome</keyword>
<evidence type="ECO:0000256" key="1">
    <source>
        <dbReference type="SAM" id="MobiDB-lite"/>
    </source>
</evidence>
<feature type="region of interest" description="Disordered" evidence="1">
    <location>
        <begin position="1"/>
        <end position="20"/>
    </location>
</feature>
<organism evidence="2 3">
    <name type="scientific">Actinacidiphila bryophytorum</name>
    <dbReference type="NCBI Taxonomy" id="1436133"/>
    <lineage>
        <taxon>Bacteria</taxon>
        <taxon>Bacillati</taxon>
        <taxon>Actinomycetota</taxon>
        <taxon>Actinomycetes</taxon>
        <taxon>Kitasatosporales</taxon>
        <taxon>Streptomycetaceae</taxon>
        <taxon>Actinacidiphila</taxon>
    </lineage>
</organism>